<accession>B5SXH1</accession>
<evidence type="ECO:0000313" key="5">
    <source>
        <dbReference type="Proteomes" id="UP000232733"/>
    </source>
</evidence>
<dbReference type="PANTHER" id="PTHR46186">
    <property type="entry name" value="CYSTATIN"/>
    <property type="match status" value="1"/>
</dbReference>
<feature type="non-terminal residue" evidence="4">
    <location>
        <position position="93"/>
    </location>
</feature>
<feature type="domain" description="Cystatin" evidence="3">
    <location>
        <begin position="21"/>
        <end position="88"/>
    </location>
</feature>
<dbReference type="KEGG" id="vg:40525249"/>
<dbReference type="SUPFAM" id="SSF54403">
    <property type="entry name" value="Cystatin/monellin"/>
    <property type="match status" value="1"/>
</dbReference>
<evidence type="ECO:0000256" key="2">
    <source>
        <dbReference type="ARBA" id="ARBA00022690"/>
    </source>
</evidence>
<dbReference type="GeneID" id="40525249"/>
<dbReference type="Proteomes" id="UP000232733">
    <property type="component" value="Segment"/>
</dbReference>
<dbReference type="CDD" id="cd00042">
    <property type="entry name" value="CY"/>
    <property type="match status" value="1"/>
</dbReference>
<evidence type="ECO:0000313" key="4">
    <source>
        <dbReference type="EMBL" id="ACD50838.1"/>
    </source>
</evidence>
<organism evidence="4 5">
    <name type="scientific">Bracoviriform kariyai</name>
    <dbReference type="NCBI Taxonomy" id="199362"/>
    <lineage>
        <taxon>Viruses</taxon>
        <taxon>Viruses incertae sedis</taxon>
        <taxon>Polydnaviriformidae</taxon>
        <taxon>Bracoviriform</taxon>
    </lineage>
</organism>
<dbReference type="EMBL" id="EU493326">
    <property type="protein sequence ID" value="ACD50838.1"/>
    <property type="molecule type" value="Genomic_DNA"/>
</dbReference>
<evidence type="ECO:0000259" key="3">
    <source>
        <dbReference type="Pfam" id="PF00031"/>
    </source>
</evidence>
<comment type="similarity">
    <text evidence="1">Belongs to the cystatin family.</text>
</comment>
<dbReference type="Gene3D" id="3.10.450.10">
    <property type="match status" value="1"/>
</dbReference>
<reference evidence="4 5" key="1">
    <citation type="journal article" date="2008" name="BMC Biol.">
        <title>Viral cystatin evolution and three-dimensional structure modelling: a case of directional selection acting on a viral protein involved in a host-parasitoid interaction.</title>
        <authorList>
            <person name="Serbielle C."/>
            <person name="Chowdhury S."/>
            <person name="Pichon S."/>
            <person name="Dupas S."/>
            <person name="Lesobre J."/>
            <person name="Purisima E.O."/>
            <person name="Drezen J.M."/>
            <person name="Huguet E."/>
        </authorList>
    </citation>
    <scope>NUCLEOTIDE SEQUENCE [LARGE SCALE GENOMIC DNA]</scope>
</reference>
<dbReference type="Pfam" id="PF00031">
    <property type="entry name" value="Cystatin"/>
    <property type="match status" value="1"/>
</dbReference>
<dbReference type="GO" id="GO:0005615">
    <property type="term" value="C:extracellular space"/>
    <property type="evidence" value="ECO:0007669"/>
    <property type="project" value="TreeGrafter"/>
</dbReference>
<dbReference type="InterPro" id="IPR000010">
    <property type="entry name" value="Cystatin_dom"/>
</dbReference>
<dbReference type="GO" id="GO:0031982">
    <property type="term" value="C:vesicle"/>
    <property type="evidence" value="ECO:0007669"/>
    <property type="project" value="TreeGrafter"/>
</dbReference>
<dbReference type="MEROPS" id="I25.046"/>
<sequence>VFILFLALALRTAEASHTFVGGKQQVPVDDEGVKEAAEIIMRKINEEYRGERALMLVAVEEAQCQIVSGIKYSLNLTVGESHCLKNDHRRKCK</sequence>
<protein>
    <submittedName>
        <fullName evidence="4">Cystatin</fullName>
    </submittedName>
</protein>
<evidence type="ECO:0000256" key="1">
    <source>
        <dbReference type="ARBA" id="ARBA00009403"/>
    </source>
</evidence>
<feature type="non-terminal residue" evidence="4">
    <location>
        <position position="1"/>
    </location>
</feature>
<dbReference type="InterPro" id="IPR046350">
    <property type="entry name" value="Cystatin_sf"/>
</dbReference>
<dbReference type="GO" id="GO:0004869">
    <property type="term" value="F:cysteine-type endopeptidase inhibitor activity"/>
    <property type="evidence" value="ECO:0007669"/>
    <property type="project" value="InterPro"/>
</dbReference>
<name>B5SXH1_9VIRU</name>
<dbReference type="RefSeq" id="YP_009665115.1">
    <property type="nucleotide sequence ID" value="NC_043131.1"/>
</dbReference>
<proteinExistence type="inferred from homology"/>
<keyword evidence="2" id="KW-0646">Protease inhibitor</keyword>
<dbReference type="PANTHER" id="PTHR46186:SF2">
    <property type="entry name" value="CYSTATIN"/>
    <property type="match status" value="1"/>
</dbReference>